<dbReference type="Proteomes" id="UP000186895">
    <property type="component" value="Unassembled WGS sequence"/>
</dbReference>
<reference evidence="1 2" key="1">
    <citation type="submission" date="2017-01" db="EMBL/GenBank/DDBJ databases">
        <authorList>
            <person name="Mah S.A."/>
            <person name="Swanson W.J."/>
            <person name="Moy G.W."/>
            <person name="Vacquier V.D."/>
        </authorList>
    </citation>
    <scope>NUCLEOTIDE SEQUENCE [LARGE SCALE GENOMIC DNA]</scope>
    <source>
        <strain evidence="1 2">DSM 7027</strain>
    </source>
</reference>
<keyword evidence="2" id="KW-1185">Reference proteome</keyword>
<evidence type="ECO:0000313" key="2">
    <source>
        <dbReference type="Proteomes" id="UP000186895"/>
    </source>
</evidence>
<dbReference type="AlphaFoldDB" id="A0A1N6XBJ6"/>
<evidence type="ECO:0000313" key="1">
    <source>
        <dbReference type="EMBL" id="SIQ99619.1"/>
    </source>
</evidence>
<protein>
    <submittedName>
        <fullName evidence="1">Uncharacterized protein</fullName>
    </submittedName>
</protein>
<accession>A0A1N6XBJ6</accession>
<gene>
    <name evidence="1" type="ORF">SAMN05421647_11364</name>
</gene>
<sequence>MDTHAFAQTTQLLLSGRVICEASAPMPYSFLQMESNLEVVRDYLTRIDRTVRITGDGKAYFCAYLDLSETGAKTAVKGLFREFMRDLEPLVKWLQLARECHPSGRPLEAGELLNGSEMLGYIERSPVLTEMLTELTKNKLFKSQAQDGKGRIRQVLEKLVEEGYLIKLDTTGSRFKATGRFSYLYDVLDTVRTLENLDLESDDQISDQGELI</sequence>
<proteinExistence type="predicted"/>
<dbReference type="EMBL" id="FTMN01000013">
    <property type="protein sequence ID" value="SIQ99619.1"/>
    <property type="molecule type" value="Genomic_DNA"/>
</dbReference>
<organism evidence="1 2">
    <name type="scientific">Marinobacterium stanieri</name>
    <dbReference type="NCBI Taxonomy" id="49186"/>
    <lineage>
        <taxon>Bacteria</taxon>
        <taxon>Pseudomonadati</taxon>
        <taxon>Pseudomonadota</taxon>
        <taxon>Gammaproteobacteria</taxon>
        <taxon>Oceanospirillales</taxon>
        <taxon>Oceanospirillaceae</taxon>
        <taxon>Marinobacterium</taxon>
    </lineage>
</organism>
<dbReference type="InterPro" id="IPR053841">
    <property type="entry name" value="MksE"/>
</dbReference>
<name>A0A1N6XBJ6_9GAMM</name>
<dbReference type="STRING" id="49186.SAMN05421647_11364"/>
<dbReference type="Pfam" id="PF21980">
    <property type="entry name" value="MksE"/>
    <property type="match status" value="1"/>
</dbReference>
<dbReference type="RefSeq" id="WP_076466119.1">
    <property type="nucleotide sequence ID" value="NZ_FTMN01000013.1"/>
</dbReference>